<dbReference type="EMBL" id="FOWX01000007">
    <property type="protein sequence ID" value="SFP27382.1"/>
    <property type="molecule type" value="Genomic_DNA"/>
</dbReference>
<gene>
    <name evidence="1" type="ORF">SAMN05216190_107168</name>
</gene>
<evidence type="ECO:0000313" key="1">
    <source>
        <dbReference type="EMBL" id="SFP27382.1"/>
    </source>
</evidence>
<dbReference type="Proteomes" id="UP000198784">
    <property type="component" value="Unassembled WGS sequence"/>
</dbReference>
<keyword evidence="2" id="KW-1185">Reference proteome</keyword>
<protein>
    <submittedName>
        <fullName evidence="1">Uncharacterized protein</fullName>
    </submittedName>
</protein>
<reference evidence="2" key="1">
    <citation type="submission" date="2016-10" db="EMBL/GenBank/DDBJ databases">
        <authorList>
            <person name="Varghese N."/>
            <person name="Submissions S."/>
        </authorList>
    </citation>
    <scope>NUCLEOTIDE SEQUENCE [LARGE SCALE GENOMIC DNA]</scope>
    <source>
        <strain evidence="2">DSM 17834</strain>
    </source>
</reference>
<sequence>MVLEHIGGLNYTGGFEDHLHVDRLAVIGRDIDHIQALEHIAEHLAATRQGAHLELALRLGNAIDCGKSLFIQCVVVRSRRNYWPARPVQRRA</sequence>
<evidence type="ECO:0000313" key="2">
    <source>
        <dbReference type="Proteomes" id="UP000198784"/>
    </source>
</evidence>
<accession>A0A1I5P023</accession>
<organism evidence="1 2">
    <name type="scientific">Pseudomonas borbori</name>
    <dbReference type="NCBI Taxonomy" id="289003"/>
    <lineage>
        <taxon>Bacteria</taxon>
        <taxon>Pseudomonadati</taxon>
        <taxon>Pseudomonadota</taxon>
        <taxon>Gammaproteobacteria</taxon>
        <taxon>Pseudomonadales</taxon>
        <taxon>Pseudomonadaceae</taxon>
        <taxon>Pseudomonas</taxon>
    </lineage>
</organism>
<proteinExistence type="predicted"/>
<name>A0A1I5P023_9PSED</name>
<dbReference type="AlphaFoldDB" id="A0A1I5P023"/>